<name>A0AAV2D6N5_9ROSI</name>
<dbReference type="AlphaFoldDB" id="A0AAV2D6N5"/>
<evidence type="ECO:0000313" key="2">
    <source>
        <dbReference type="Proteomes" id="UP001497516"/>
    </source>
</evidence>
<sequence length="88" mass="9002">MLILKIKSSSKASIAYAESLAAFNSGAEVVVVSGLLLVKFKLRLAPQLMVGDVDCAAEITISSTTVVEVATMIGGATSTTCVIVVVAK</sequence>
<organism evidence="1 2">
    <name type="scientific">Linum trigynum</name>
    <dbReference type="NCBI Taxonomy" id="586398"/>
    <lineage>
        <taxon>Eukaryota</taxon>
        <taxon>Viridiplantae</taxon>
        <taxon>Streptophyta</taxon>
        <taxon>Embryophyta</taxon>
        <taxon>Tracheophyta</taxon>
        <taxon>Spermatophyta</taxon>
        <taxon>Magnoliopsida</taxon>
        <taxon>eudicotyledons</taxon>
        <taxon>Gunneridae</taxon>
        <taxon>Pentapetalae</taxon>
        <taxon>rosids</taxon>
        <taxon>fabids</taxon>
        <taxon>Malpighiales</taxon>
        <taxon>Linaceae</taxon>
        <taxon>Linum</taxon>
    </lineage>
</organism>
<gene>
    <name evidence="1" type="ORF">LTRI10_LOCUS11431</name>
</gene>
<protein>
    <submittedName>
        <fullName evidence="1">Uncharacterized protein</fullName>
    </submittedName>
</protein>
<reference evidence="1 2" key="1">
    <citation type="submission" date="2024-04" db="EMBL/GenBank/DDBJ databases">
        <authorList>
            <person name="Fracassetti M."/>
        </authorList>
    </citation>
    <scope>NUCLEOTIDE SEQUENCE [LARGE SCALE GENOMIC DNA]</scope>
</reference>
<accession>A0AAV2D6N5</accession>
<evidence type="ECO:0000313" key="1">
    <source>
        <dbReference type="EMBL" id="CAL1368141.1"/>
    </source>
</evidence>
<proteinExistence type="predicted"/>
<dbReference type="EMBL" id="OZ034815">
    <property type="protein sequence ID" value="CAL1368141.1"/>
    <property type="molecule type" value="Genomic_DNA"/>
</dbReference>
<keyword evidence="2" id="KW-1185">Reference proteome</keyword>
<dbReference type="Proteomes" id="UP001497516">
    <property type="component" value="Chromosome 2"/>
</dbReference>